<name>A0A098TIN9_9CYAN</name>
<dbReference type="Pfam" id="PF26309">
    <property type="entry name" value="DUF8082"/>
    <property type="match status" value="1"/>
</dbReference>
<dbReference type="InterPro" id="IPR058395">
    <property type="entry name" value="DUF8082"/>
</dbReference>
<evidence type="ECO:0000259" key="2">
    <source>
        <dbReference type="Pfam" id="PF26309"/>
    </source>
</evidence>
<evidence type="ECO:0000313" key="3">
    <source>
        <dbReference type="EMBL" id="KGF72430.1"/>
    </source>
</evidence>
<evidence type="ECO:0000313" key="4">
    <source>
        <dbReference type="Proteomes" id="UP000030170"/>
    </source>
</evidence>
<comment type="caution">
    <text evidence="3">The sequence shown here is derived from an EMBL/GenBank/DDBJ whole genome shotgun (WGS) entry which is preliminary data.</text>
</comment>
<dbReference type="RefSeq" id="WP_036533719.1">
    <property type="nucleotide sequence ID" value="NZ_JJML01000026.1"/>
</dbReference>
<dbReference type="OrthoDB" id="512924at2"/>
<dbReference type="AlphaFoldDB" id="A0A098TIN9"/>
<feature type="region of interest" description="Disordered" evidence="1">
    <location>
        <begin position="74"/>
        <end position="96"/>
    </location>
</feature>
<evidence type="ECO:0000256" key="1">
    <source>
        <dbReference type="SAM" id="MobiDB-lite"/>
    </source>
</evidence>
<organism evidence="3 4">
    <name type="scientific">Neosynechococcus sphagnicola sy1</name>
    <dbReference type="NCBI Taxonomy" id="1497020"/>
    <lineage>
        <taxon>Bacteria</taxon>
        <taxon>Bacillati</taxon>
        <taxon>Cyanobacteriota</taxon>
        <taxon>Cyanophyceae</taxon>
        <taxon>Neosynechococcales</taxon>
        <taxon>Neosynechococcaceae</taxon>
        <taxon>Neosynechococcus</taxon>
    </lineage>
</organism>
<feature type="domain" description="DUF8082" evidence="2">
    <location>
        <begin position="108"/>
        <end position="164"/>
    </location>
</feature>
<gene>
    <name evidence="3" type="ORF">DO97_08600</name>
</gene>
<reference evidence="3 4" key="1">
    <citation type="journal article" date="2014" name="Mol. Ecol.">
        <title>Evolution of Synechococcus.</title>
        <authorList>
            <person name="Dvorak P."/>
            <person name="Casamatta D."/>
            <person name="Hasler P."/>
            <person name="Poulickova A."/>
            <person name="Ondrej V."/>
            <person name="Sanges R."/>
        </authorList>
    </citation>
    <scope>NUCLEOTIDE SEQUENCE [LARGE SCALE GENOMIC DNA]</scope>
    <source>
        <strain evidence="3 4">CAUP A 1101</strain>
    </source>
</reference>
<accession>A0A098TIN9</accession>
<keyword evidence="4" id="KW-1185">Reference proteome</keyword>
<dbReference type="STRING" id="1497020.DO97_08600"/>
<proteinExistence type="predicted"/>
<protein>
    <recommendedName>
        <fullName evidence="2">DUF8082 domain-containing protein</fullName>
    </recommendedName>
</protein>
<dbReference type="Proteomes" id="UP000030170">
    <property type="component" value="Unassembled WGS sequence"/>
</dbReference>
<feature type="compositionally biased region" description="Low complexity" evidence="1">
    <location>
        <begin position="74"/>
        <end position="95"/>
    </location>
</feature>
<sequence>MLLLHDQDLELLGSSQSTSAEARFLGRVFVKKQSFPKISRQEALKCCRGYLDTGDFCVLVESSAELTLWFQKPAASPSQTTTTPETTPAGTTSPPKLKFSNALSAAQQKQLEQLLAEAIGPIASLLIQQLVPEARSTADLLNHLAARVPEPSRQQFLKRAQSLLQSLL</sequence>
<dbReference type="EMBL" id="JJML01000026">
    <property type="protein sequence ID" value="KGF72430.1"/>
    <property type="molecule type" value="Genomic_DNA"/>
</dbReference>